<gene>
    <name evidence="5" type="ORF">SAMN02745166_01770</name>
</gene>
<evidence type="ECO:0000313" key="5">
    <source>
        <dbReference type="EMBL" id="SKA91676.1"/>
    </source>
</evidence>
<dbReference type="Pfam" id="PF13180">
    <property type="entry name" value="PDZ_2"/>
    <property type="match status" value="1"/>
</dbReference>
<dbReference type="Proteomes" id="UP000190774">
    <property type="component" value="Unassembled WGS sequence"/>
</dbReference>
<keyword evidence="3" id="KW-0732">Signal</keyword>
<sequence length="364" mass="39486">MTLMKTYLPVLSSVLLVATAISLPCQAELKAPLLPEETTNGKSTLAPLDPLQDQLAQNTAVLFNKKGLPAATLTWVGADGYFITKASEVPRMEECQVHYAARPHSAVREIRRDVKSDLVLGQAVTMRDVPAIQFQPSNGLTFGQWIASPAGGKHVKLGVVSANRRAIKGFGAAIGVRMDDQMKGKAKGVRIIGVAEDSPAAAAGLRANDIMLELAGESVQEYRRVNEIISQRQPGEEIEVKFKRNDTEKSLYVRLASRTKVLSNWEGEDFANGGISIRTDNFSEVIQHDMPLHPSDMGGVVTDLLGHAIGINIARVDRVTTFALPTERFWPLIQEWMQKDRHPPKALPATTASAAAPAAPTSNP</sequence>
<evidence type="ECO:0000256" key="3">
    <source>
        <dbReference type="SAM" id="SignalP"/>
    </source>
</evidence>
<dbReference type="PANTHER" id="PTHR22939">
    <property type="entry name" value="SERINE PROTEASE FAMILY S1C HTRA-RELATED"/>
    <property type="match status" value="1"/>
</dbReference>
<dbReference type="InterPro" id="IPR036034">
    <property type="entry name" value="PDZ_sf"/>
</dbReference>
<evidence type="ECO:0000259" key="4">
    <source>
        <dbReference type="PROSITE" id="PS50106"/>
    </source>
</evidence>
<reference evidence="6" key="1">
    <citation type="submission" date="2017-02" db="EMBL/GenBank/DDBJ databases">
        <authorList>
            <person name="Varghese N."/>
            <person name="Submissions S."/>
        </authorList>
    </citation>
    <scope>NUCLEOTIDE SEQUENCE [LARGE SCALE GENOMIC DNA]</scope>
    <source>
        <strain evidence="6">ATCC 700200</strain>
    </source>
</reference>
<dbReference type="GO" id="GO:0006508">
    <property type="term" value="P:proteolysis"/>
    <property type="evidence" value="ECO:0007669"/>
    <property type="project" value="TreeGrafter"/>
</dbReference>
<feature type="compositionally biased region" description="Low complexity" evidence="2">
    <location>
        <begin position="347"/>
        <end position="364"/>
    </location>
</feature>
<comment type="similarity">
    <text evidence="1">Belongs to the peptidase S1C family.</text>
</comment>
<dbReference type="SMART" id="SM00228">
    <property type="entry name" value="PDZ"/>
    <property type="match status" value="1"/>
</dbReference>
<keyword evidence="6" id="KW-1185">Reference proteome</keyword>
<feature type="signal peptide" evidence="3">
    <location>
        <begin position="1"/>
        <end position="27"/>
    </location>
</feature>
<feature type="region of interest" description="Disordered" evidence="2">
    <location>
        <begin position="342"/>
        <end position="364"/>
    </location>
</feature>
<dbReference type="InterPro" id="IPR009003">
    <property type="entry name" value="Peptidase_S1_PA"/>
</dbReference>
<dbReference type="STRING" id="48467.SAMN02745166_01770"/>
<feature type="domain" description="PDZ" evidence="4">
    <location>
        <begin position="159"/>
        <end position="246"/>
    </location>
</feature>
<dbReference type="PROSITE" id="PS50106">
    <property type="entry name" value="PDZ"/>
    <property type="match status" value="1"/>
</dbReference>
<evidence type="ECO:0000256" key="2">
    <source>
        <dbReference type="SAM" id="MobiDB-lite"/>
    </source>
</evidence>
<evidence type="ECO:0000256" key="1">
    <source>
        <dbReference type="ARBA" id="ARBA00010541"/>
    </source>
</evidence>
<feature type="chain" id="PRO_5012233676" evidence="3">
    <location>
        <begin position="28"/>
        <end position="364"/>
    </location>
</feature>
<dbReference type="Gene3D" id="2.30.42.10">
    <property type="match status" value="1"/>
</dbReference>
<dbReference type="EMBL" id="FUYE01000005">
    <property type="protein sequence ID" value="SKA91676.1"/>
    <property type="molecule type" value="Genomic_DNA"/>
</dbReference>
<dbReference type="OrthoDB" id="189567at2"/>
<dbReference type="SUPFAM" id="SSF50156">
    <property type="entry name" value="PDZ domain-like"/>
    <property type="match status" value="1"/>
</dbReference>
<dbReference type="SUPFAM" id="SSF50494">
    <property type="entry name" value="Trypsin-like serine proteases"/>
    <property type="match status" value="1"/>
</dbReference>
<accession>A0A1T4XQ53</accession>
<dbReference type="PANTHER" id="PTHR22939:SF129">
    <property type="entry name" value="SERINE PROTEASE HTRA2, MITOCHONDRIAL"/>
    <property type="match status" value="1"/>
</dbReference>
<dbReference type="AlphaFoldDB" id="A0A1T4XQ53"/>
<protein>
    <submittedName>
        <fullName evidence="5">PDZ domain-containing protein</fullName>
    </submittedName>
</protein>
<dbReference type="GO" id="GO:0004252">
    <property type="term" value="F:serine-type endopeptidase activity"/>
    <property type="evidence" value="ECO:0007669"/>
    <property type="project" value="TreeGrafter"/>
</dbReference>
<name>A0A1T4XQ53_9BACT</name>
<evidence type="ECO:0000313" key="6">
    <source>
        <dbReference type="Proteomes" id="UP000190774"/>
    </source>
</evidence>
<organism evidence="5 6">
    <name type="scientific">Prosthecobacter debontii</name>
    <dbReference type="NCBI Taxonomy" id="48467"/>
    <lineage>
        <taxon>Bacteria</taxon>
        <taxon>Pseudomonadati</taxon>
        <taxon>Verrucomicrobiota</taxon>
        <taxon>Verrucomicrobiia</taxon>
        <taxon>Verrucomicrobiales</taxon>
        <taxon>Verrucomicrobiaceae</taxon>
        <taxon>Prosthecobacter</taxon>
    </lineage>
</organism>
<proteinExistence type="inferred from homology"/>
<dbReference type="Gene3D" id="2.40.10.120">
    <property type="match status" value="1"/>
</dbReference>
<dbReference type="InterPro" id="IPR001478">
    <property type="entry name" value="PDZ"/>
</dbReference>